<gene>
    <name evidence="14" type="ORF">BIW11_05793</name>
</gene>
<dbReference type="FunCoup" id="A0A1V9Y0R6">
    <property type="interactions" value="1126"/>
</dbReference>
<keyword evidence="7 11" id="KW-0805">Transcription regulation</keyword>
<dbReference type="InterPro" id="IPR013083">
    <property type="entry name" value="Znf_RING/FYVE/PHD"/>
</dbReference>
<dbReference type="EMBL" id="MNPL01001214">
    <property type="protein sequence ID" value="OQR79357.1"/>
    <property type="molecule type" value="Genomic_DNA"/>
</dbReference>
<dbReference type="PANTHER" id="PTHR12695:SF2">
    <property type="entry name" value="GENERAL TRANSCRIPTION FACTOR IIH SUBUNIT 2-RELATED"/>
    <property type="match status" value="1"/>
</dbReference>
<dbReference type="GO" id="GO:0006351">
    <property type="term" value="P:DNA-templated transcription"/>
    <property type="evidence" value="ECO:0007669"/>
    <property type="project" value="InterPro"/>
</dbReference>
<dbReference type="GO" id="GO:0005675">
    <property type="term" value="C:transcription factor TFIIH holo complex"/>
    <property type="evidence" value="ECO:0007669"/>
    <property type="project" value="UniProtKB-UniRule"/>
</dbReference>
<keyword evidence="5" id="KW-0863">Zinc-finger</keyword>
<dbReference type="STRING" id="418985.A0A1V9Y0R6"/>
<keyword evidence="10 11" id="KW-0539">Nucleus</keyword>
<feature type="zinc finger region" description="C4-type" evidence="12">
    <location>
        <begin position="309"/>
        <end position="326"/>
    </location>
</feature>
<keyword evidence="8 11" id="KW-0804">Transcription</keyword>
<dbReference type="Proteomes" id="UP000192247">
    <property type="component" value="Unassembled WGS sequence"/>
</dbReference>
<reference evidence="14 15" key="1">
    <citation type="journal article" date="2017" name="Gigascience">
        <title>Draft genome of the honey bee ectoparasitic mite, Tropilaelaps mercedesae, is shaped by the parasitic life history.</title>
        <authorList>
            <person name="Dong X."/>
            <person name="Armstrong S.D."/>
            <person name="Xia D."/>
            <person name="Makepeace B.L."/>
            <person name="Darby A.C."/>
            <person name="Kadowaki T."/>
        </authorList>
    </citation>
    <scope>NUCLEOTIDE SEQUENCE [LARGE SCALE GENOMIC DNA]</scope>
    <source>
        <strain evidence="14">Wuxi-XJTLU</strain>
    </source>
</reference>
<accession>A0A1V9Y0R6</accession>
<dbReference type="PANTHER" id="PTHR12695">
    <property type="entry name" value="GENERAL TRANSCRIPTION FACTOR IIH SUBUNIT 2"/>
    <property type="match status" value="1"/>
</dbReference>
<dbReference type="InterPro" id="IPR012170">
    <property type="entry name" value="TFIIH_SSL1/p44"/>
</dbReference>
<evidence type="ECO:0000256" key="6">
    <source>
        <dbReference type="ARBA" id="ARBA00022833"/>
    </source>
</evidence>
<dbReference type="InterPro" id="IPR013087">
    <property type="entry name" value="Znf_C2H2_type"/>
</dbReference>
<keyword evidence="3 11" id="KW-0479">Metal-binding</keyword>
<dbReference type="PIRSF" id="PIRSF015919">
    <property type="entry name" value="TFIIH_SSL1"/>
    <property type="match status" value="1"/>
</dbReference>
<evidence type="ECO:0000256" key="9">
    <source>
        <dbReference type="ARBA" id="ARBA00023204"/>
    </source>
</evidence>
<dbReference type="GO" id="GO:0006357">
    <property type="term" value="P:regulation of transcription by RNA polymerase II"/>
    <property type="evidence" value="ECO:0007669"/>
    <property type="project" value="TreeGrafter"/>
</dbReference>
<name>A0A1V9Y0R6_9ACAR</name>
<dbReference type="InterPro" id="IPR004595">
    <property type="entry name" value="TFIIH_C1-like_dom"/>
</dbReference>
<keyword evidence="4" id="KW-0227">DNA damage</keyword>
<evidence type="ECO:0000256" key="7">
    <source>
        <dbReference type="ARBA" id="ARBA00023015"/>
    </source>
</evidence>
<dbReference type="InterPro" id="IPR046349">
    <property type="entry name" value="C1-like_sf"/>
</dbReference>
<keyword evidence="15" id="KW-1185">Reference proteome</keyword>
<evidence type="ECO:0000256" key="8">
    <source>
        <dbReference type="ARBA" id="ARBA00023163"/>
    </source>
</evidence>
<dbReference type="PROSITE" id="PS00028">
    <property type="entry name" value="ZINC_FINGER_C2H2_1"/>
    <property type="match status" value="1"/>
</dbReference>
<dbReference type="InterPro" id="IPR036465">
    <property type="entry name" value="vWFA_dom_sf"/>
</dbReference>
<dbReference type="InParanoid" id="A0A1V9Y0R6"/>
<comment type="subcellular location">
    <subcellularLocation>
        <location evidence="1 11">Nucleus</location>
    </subcellularLocation>
</comment>
<dbReference type="Pfam" id="PF04056">
    <property type="entry name" value="Ssl1"/>
    <property type="match status" value="1"/>
</dbReference>
<dbReference type="GO" id="GO:0006289">
    <property type="term" value="P:nucleotide-excision repair"/>
    <property type="evidence" value="ECO:0007669"/>
    <property type="project" value="UniProtKB-UniRule"/>
</dbReference>
<evidence type="ECO:0000256" key="5">
    <source>
        <dbReference type="ARBA" id="ARBA00022771"/>
    </source>
</evidence>
<evidence type="ECO:0000256" key="2">
    <source>
        <dbReference type="ARBA" id="ARBA00006092"/>
    </source>
</evidence>
<evidence type="ECO:0000256" key="4">
    <source>
        <dbReference type="ARBA" id="ARBA00022763"/>
    </source>
</evidence>
<dbReference type="SMART" id="SM01047">
    <property type="entry name" value="C1_4"/>
    <property type="match status" value="1"/>
</dbReference>
<evidence type="ECO:0000256" key="3">
    <source>
        <dbReference type="ARBA" id="ARBA00022723"/>
    </source>
</evidence>
<dbReference type="SUPFAM" id="SSF53300">
    <property type="entry name" value="vWA-like"/>
    <property type="match status" value="1"/>
</dbReference>
<dbReference type="GO" id="GO:0000439">
    <property type="term" value="C:transcription factor TFIIH core complex"/>
    <property type="evidence" value="ECO:0007669"/>
    <property type="project" value="InterPro"/>
</dbReference>
<dbReference type="OrthoDB" id="284275at2759"/>
<dbReference type="AlphaFoldDB" id="A0A1V9Y0R6"/>
<dbReference type="SUPFAM" id="SSF57889">
    <property type="entry name" value="Cysteine-rich domain"/>
    <property type="match status" value="1"/>
</dbReference>
<dbReference type="Gene3D" id="3.30.40.10">
    <property type="entry name" value="Zinc/RING finger domain, C3HC4 (zinc finger)"/>
    <property type="match status" value="1"/>
</dbReference>
<dbReference type="NCBIfam" id="TIGR00622">
    <property type="entry name" value="ssl1"/>
    <property type="match status" value="1"/>
</dbReference>
<keyword evidence="6 11" id="KW-0862">Zinc</keyword>
<dbReference type="SMART" id="SM00327">
    <property type="entry name" value="VWA"/>
    <property type="match status" value="1"/>
</dbReference>
<dbReference type="InterPro" id="IPR002035">
    <property type="entry name" value="VWF_A"/>
</dbReference>
<evidence type="ECO:0000313" key="15">
    <source>
        <dbReference type="Proteomes" id="UP000192247"/>
    </source>
</evidence>
<dbReference type="InterPro" id="IPR007198">
    <property type="entry name" value="Ssl1-like"/>
</dbReference>
<dbReference type="Pfam" id="PF07975">
    <property type="entry name" value="C1_4"/>
    <property type="match status" value="1"/>
</dbReference>
<evidence type="ECO:0000256" key="1">
    <source>
        <dbReference type="ARBA" id="ARBA00004123"/>
    </source>
</evidence>
<dbReference type="Gene3D" id="3.40.50.410">
    <property type="entry name" value="von Willebrand factor, type A domain"/>
    <property type="match status" value="1"/>
</dbReference>
<keyword evidence="9" id="KW-0234">DNA repair</keyword>
<evidence type="ECO:0000256" key="11">
    <source>
        <dbReference type="PIRNR" id="PIRNR015919"/>
    </source>
</evidence>
<dbReference type="FunFam" id="3.40.50.410:FF:000015">
    <property type="entry name" value="General transcription factor IIH subunit 2"/>
    <property type="match status" value="1"/>
</dbReference>
<evidence type="ECO:0000313" key="14">
    <source>
        <dbReference type="EMBL" id="OQR79357.1"/>
    </source>
</evidence>
<evidence type="ECO:0000259" key="13">
    <source>
        <dbReference type="PROSITE" id="PS50234"/>
    </source>
</evidence>
<evidence type="ECO:0000256" key="12">
    <source>
        <dbReference type="PIRSR" id="PIRSR015919-1"/>
    </source>
</evidence>
<evidence type="ECO:0000256" key="10">
    <source>
        <dbReference type="ARBA" id="ARBA00023242"/>
    </source>
</evidence>
<feature type="domain" description="VWFA" evidence="13">
    <location>
        <begin position="60"/>
        <end position="259"/>
    </location>
</feature>
<sequence>MAEEDEHQGYRWESEYERTWEAIREDESGNLQPTVQEIVHKTRRLHLQPQKNVRLGMMRHVYVVLDLSSSMNESDLRPTRMQCVLHHMESFVERFYDENPISQMAIVATSNKRAEKISDLSGNPIKHKEGLLKLKDRLPIGEPSLQNSINMAANVLQHMPAHSSREIIIILGSLTTCDPTDIGETISEAKKLGLRCSVIGLAAEVHVCRQLTKITGEFLLLFVPKSCCSIVVLLGGTYQVVMDEEHFGELLNTHLLPPLALTNVECSLVRMGFPYHRSENDDTPAFCHCHLESASGDGGHHLSSGGYFCPQCKSKYCDLPVVCRCCGLTLVSAPHLARSYHHLFPLDSFEETALQKGEVRTCFACSCTVENQSMYACSACHEQFCIDCDVFVHSTLHICPGCACKPNVETAGDIFTASSSDHEVEAMQQD</sequence>
<organism evidence="14 15">
    <name type="scientific">Tropilaelaps mercedesae</name>
    <dbReference type="NCBI Taxonomy" id="418985"/>
    <lineage>
        <taxon>Eukaryota</taxon>
        <taxon>Metazoa</taxon>
        <taxon>Ecdysozoa</taxon>
        <taxon>Arthropoda</taxon>
        <taxon>Chelicerata</taxon>
        <taxon>Arachnida</taxon>
        <taxon>Acari</taxon>
        <taxon>Parasitiformes</taxon>
        <taxon>Mesostigmata</taxon>
        <taxon>Gamasina</taxon>
        <taxon>Dermanyssoidea</taxon>
        <taxon>Laelapidae</taxon>
        <taxon>Tropilaelaps</taxon>
    </lineage>
</organism>
<dbReference type="PROSITE" id="PS50234">
    <property type="entry name" value="VWFA"/>
    <property type="match status" value="1"/>
</dbReference>
<dbReference type="GO" id="GO:0008270">
    <property type="term" value="F:zinc ion binding"/>
    <property type="evidence" value="ECO:0007669"/>
    <property type="project" value="UniProtKB-UniRule"/>
</dbReference>
<protein>
    <recommendedName>
        <fullName evidence="11">General transcription factor IIH subunit</fullName>
    </recommendedName>
</protein>
<comment type="caution">
    <text evidence="14">The sequence shown here is derived from an EMBL/GenBank/DDBJ whole genome shotgun (WGS) entry which is preliminary data.</text>
</comment>
<comment type="similarity">
    <text evidence="2 11">Belongs to the GTF2H2 family.</text>
</comment>
<proteinExistence type="inferred from homology"/>